<evidence type="ECO:0000256" key="7">
    <source>
        <dbReference type="SAM" id="Phobius"/>
    </source>
</evidence>
<organism evidence="9 10">
    <name type="scientific">Alicyclobacillus dauci</name>
    <dbReference type="NCBI Taxonomy" id="1475485"/>
    <lineage>
        <taxon>Bacteria</taxon>
        <taxon>Bacillati</taxon>
        <taxon>Bacillota</taxon>
        <taxon>Bacilli</taxon>
        <taxon>Bacillales</taxon>
        <taxon>Alicyclobacillaceae</taxon>
        <taxon>Alicyclobacillus</taxon>
    </lineage>
</organism>
<keyword evidence="10" id="KW-1185">Reference proteome</keyword>
<feature type="transmembrane region" description="Helical" evidence="7">
    <location>
        <begin position="104"/>
        <end position="128"/>
    </location>
</feature>
<feature type="transmembrane region" description="Helical" evidence="7">
    <location>
        <begin position="66"/>
        <end position="84"/>
    </location>
</feature>
<dbReference type="EMBL" id="CP104064">
    <property type="protein sequence ID" value="WAH38309.1"/>
    <property type="molecule type" value="Genomic_DNA"/>
</dbReference>
<dbReference type="InterPro" id="IPR049177">
    <property type="entry name" value="MgtC_SapB_SrpB_YhiD_N"/>
</dbReference>
<evidence type="ECO:0000313" key="9">
    <source>
        <dbReference type="EMBL" id="WAH38309.1"/>
    </source>
</evidence>
<name>A0ABY6Z7T8_9BACL</name>
<evidence type="ECO:0000256" key="6">
    <source>
        <dbReference type="ARBA" id="ARBA00023136"/>
    </source>
</evidence>
<feature type="transmembrane region" description="Helical" evidence="7">
    <location>
        <begin position="37"/>
        <end position="54"/>
    </location>
</feature>
<dbReference type="RefSeq" id="WP_268045876.1">
    <property type="nucleotide sequence ID" value="NZ_CP104064.1"/>
</dbReference>
<evidence type="ECO:0000256" key="5">
    <source>
        <dbReference type="ARBA" id="ARBA00022989"/>
    </source>
</evidence>
<comment type="subcellular location">
    <subcellularLocation>
        <location evidence="1">Cell membrane</location>
        <topology evidence="1">Multi-pass membrane protein</topology>
    </subcellularLocation>
</comment>
<evidence type="ECO:0000313" key="10">
    <source>
        <dbReference type="Proteomes" id="UP001164803"/>
    </source>
</evidence>
<feature type="domain" description="MgtC/SapB/SrpB/YhiD N-terminal" evidence="8">
    <location>
        <begin position="13"/>
        <end position="134"/>
    </location>
</feature>
<evidence type="ECO:0000259" key="8">
    <source>
        <dbReference type="Pfam" id="PF02308"/>
    </source>
</evidence>
<dbReference type="PRINTS" id="PR01837">
    <property type="entry name" value="MGTCSAPBPROT"/>
</dbReference>
<dbReference type="Pfam" id="PF02308">
    <property type="entry name" value="MgtC"/>
    <property type="match status" value="1"/>
</dbReference>
<proteinExistence type="inferred from homology"/>
<gene>
    <name evidence="9" type="ORF">NZD86_07450</name>
</gene>
<reference evidence="9" key="1">
    <citation type="submission" date="2022-08" db="EMBL/GenBank/DDBJ databases">
        <title>Alicyclobacillus dauci DSM2870, complete genome.</title>
        <authorList>
            <person name="Wang Q."/>
            <person name="Cai R."/>
            <person name="Wang Z."/>
        </authorList>
    </citation>
    <scope>NUCLEOTIDE SEQUENCE</scope>
    <source>
        <strain evidence="9">DSM 28700</strain>
    </source>
</reference>
<evidence type="ECO:0000256" key="1">
    <source>
        <dbReference type="ARBA" id="ARBA00004651"/>
    </source>
</evidence>
<dbReference type="Proteomes" id="UP001164803">
    <property type="component" value="Chromosome"/>
</dbReference>
<dbReference type="InterPro" id="IPR003416">
    <property type="entry name" value="MgtC/SapB/SrpB/YhiD_fam"/>
</dbReference>
<feature type="transmembrane region" description="Helical" evidence="7">
    <location>
        <begin position="9"/>
        <end position="25"/>
    </location>
</feature>
<dbReference type="PANTHER" id="PTHR33778:SF1">
    <property type="entry name" value="MAGNESIUM TRANSPORTER YHID-RELATED"/>
    <property type="match status" value="1"/>
</dbReference>
<dbReference type="PANTHER" id="PTHR33778">
    <property type="entry name" value="PROTEIN MGTC"/>
    <property type="match status" value="1"/>
</dbReference>
<keyword evidence="3" id="KW-1003">Cell membrane</keyword>
<protein>
    <submittedName>
        <fullName evidence="9">MgtC/SapB family protein</fullName>
    </submittedName>
</protein>
<comment type="similarity">
    <text evidence="2">Belongs to the MgtC/SapB family.</text>
</comment>
<keyword evidence="4 7" id="KW-0812">Transmembrane</keyword>
<evidence type="ECO:0000256" key="3">
    <source>
        <dbReference type="ARBA" id="ARBA00022475"/>
    </source>
</evidence>
<sequence length="152" mass="16585">MLTLLHPEFYLRLVAALIFGFIIGLERTRKGKTAGIRTYTLVCLGSCLVMILSTLNQGQYRDPMRLAAQVVSGIGFLGVGVIWTDRHNFKRGLTTAANLWMTSSVGLVLGYGLYDIAIVAGILMGIAIQLHSFAEKVGLVPKDKIEQDNGDD</sequence>
<keyword evidence="6 7" id="KW-0472">Membrane</keyword>
<accession>A0ABY6Z7T8</accession>
<keyword evidence="5 7" id="KW-1133">Transmembrane helix</keyword>
<evidence type="ECO:0000256" key="4">
    <source>
        <dbReference type="ARBA" id="ARBA00022692"/>
    </source>
</evidence>
<evidence type="ECO:0000256" key="2">
    <source>
        <dbReference type="ARBA" id="ARBA00009298"/>
    </source>
</evidence>